<dbReference type="InterPro" id="IPR043749">
    <property type="entry name" value="DUF5694"/>
</dbReference>
<name>A0A2W5FP20_9BURK</name>
<keyword evidence="1" id="KW-0732">Signal</keyword>
<dbReference type="EMBL" id="QFOD01000011">
    <property type="protein sequence ID" value="PZP31289.1"/>
    <property type="molecule type" value="Genomic_DNA"/>
</dbReference>
<evidence type="ECO:0008006" key="4">
    <source>
        <dbReference type="Google" id="ProtNLM"/>
    </source>
</evidence>
<evidence type="ECO:0000256" key="1">
    <source>
        <dbReference type="SAM" id="SignalP"/>
    </source>
</evidence>
<reference evidence="2 3" key="1">
    <citation type="submission" date="2017-08" db="EMBL/GenBank/DDBJ databases">
        <title>Infants hospitalized years apart are colonized by the same room-sourced microbial strains.</title>
        <authorList>
            <person name="Brooks B."/>
            <person name="Olm M.R."/>
            <person name="Firek B.A."/>
            <person name="Baker R."/>
            <person name="Thomas B.C."/>
            <person name="Morowitz M.J."/>
            <person name="Banfield J.F."/>
        </authorList>
    </citation>
    <scope>NUCLEOTIDE SEQUENCE [LARGE SCALE GENOMIC DNA]</scope>
    <source>
        <strain evidence="2">S2_012_000_R2_81</strain>
    </source>
</reference>
<comment type="caution">
    <text evidence="2">The sequence shown here is derived from an EMBL/GenBank/DDBJ whole genome shotgun (WGS) entry which is preliminary data.</text>
</comment>
<gene>
    <name evidence="2" type="ORF">DI603_13055</name>
</gene>
<accession>A0A2W5FP20</accession>
<protein>
    <recommendedName>
        <fullName evidence="4">TraB/GumN family protein</fullName>
    </recommendedName>
</protein>
<dbReference type="AlphaFoldDB" id="A0A2W5FP20"/>
<evidence type="ECO:0000313" key="3">
    <source>
        <dbReference type="Proteomes" id="UP000249633"/>
    </source>
</evidence>
<proteinExistence type="predicted"/>
<organism evidence="2 3">
    <name type="scientific">Roseateles depolymerans</name>
    <dbReference type="NCBI Taxonomy" id="76731"/>
    <lineage>
        <taxon>Bacteria</taxon>
        <taxon>Pseudomonadati</taxon>
        <taxon>Pseudomonadota</taxon>
        <taxon>Betaproteobacteria</taxon>
        <taxon>Burkholderiales</taxon>
        <taxon>Sphaerotilaceae</taxon>
        <taxon>Roseateles</taxon>
    </lineage>
</organism>
<dbReference type="Pfam" id="PF18950">
    <property type="entry name" value="DUF5694"/>
    <property type="match status" value="1"/>
</dbReference>
<feature type="chain" id="PRO_5015936545" description="TraB/GumN family protein" evidence="1">
    <location>
        <begin position="23"/>
        <end position="354"/>
    </location>
</feature>
<sequence>MRLPRCHHLTLLALALPLSALARDDLAGLDRGMVGSRAQVLVLATAHLRSMPAGFDANALEPLMQRLARFKPEIITVELQPPAECDLVKRRPGKYGDGYNCPKTDAAKAATGLEVPAALQAIEKTLKTWPAQPTPAQRRGLAALFLASGDTPSALVQWLRLPPAERVAGDSLDAALVEQLAKLAGQNDESLLIGARLAARLGLERVHAIDNHTGDFIEVEGEEERVFWAQLQAAWQRKSAQAKRDEAQTQALKQAPDLLPMYRQLNRPDVLRRLAESNVSPAMRDPSPQRYPQWWVAGWEIRNLRMVANIRETFRERPGARVLSIVGASHKPWFDHWLGQLQGVSIVDSARLLD</sequence>
<dbReference type="Proteomes" id="UP000249633">
    <property type="component" value="Unassembled WGS sequence"/>
</dbReference>
<evidence type="ECO:0000313" key="2">
    <source>
        <dbReference type="EMBL" id="PZP31289.1"/>
    </source>
</evidence>
<feature type="signal peptide" evidence="1">
    <location>
        <begin position="1"/>
        <end position="22"/>
    </location>
</feature>